<organism evidence="16 17">
    <name type="scientific">Filobasidium floriforme</name>
    <dbReference type="NCBI Taxonomy" id="5210"/>
    <lineage>
        <taxon>Eukaryota</taxon>
        <taxon>Fungi</taxon>
        <taxon>Dikarya</taxon>
        <taxon>Basidiomycota</taxon>
        <taxon>Agaricomycotina</taxon>
        <taxon>Tremellomycetes</taxon>
        <taxon>Filobasidiales</taxon>
        <taxon>Filobasidiaceae</taxon>
        <taxon>Filobasidium</taxon>
    </lineage>
</organism>
<evidence type="ECO:0000256" key="9">
    <source>
        <dbReference type="ARBA" id="ARBA00022676"/>
    </source>
</evidence>
<dbReference type="FunFam" id="3.30.70.120:FF:000003">
    <property type="entry name" value="ATP phosphoribosyltransferase"/>
    <property type="match status" value="1"/>
</dbReference>
<evidence type="ECO:0000256" key="4">
    <source>
        <dbReference type="ARBA" id="ARBA00009372"/>
    </source>
</evidence>
<evidence type="ECO:0000256" key="10">
    <source>
        <dbReference type="ARBA" id="ARBA00022679"/>
    </source>
</evidence>
<dbReference type="Gene3D" id="3.30.70.120">
    <property type="match status" value="1"/>
</dbReference>
<dbReference type="PANTHER" id="PTHR21403">
    <property type="entry name" value="ATP PHOSPHORIBOSYLTRANSFERASE ATP-PRTASE"/>
    <property type="match status" value="1"/>
</dbReference>
<comment type="pathway">
    <text evidence="3">Amino-acid biosynthesis; L-histidine biosynthesis; L-histidine from 5-phospho-alpha-D-ribose 1-diphosphate: step 1/9.</text>
</comment>
<dbReference type="Pfam" id="PF08029">
    <property type="entry name" value="HisG_C"/>
    <property type="match status" value="1"/>
</dbReference>
<dbReference type="GO" id="GO:0000287">
    <property type="term" value="F:magnesium ion binding"/>
    <property type="evidence" value="ECO:0007669"/>
    <property type="project" value="InterPro"/>
</dbReference>
<keyword evidence="13" id="KW-0368">Histidine biosynthesis</keyword>
<dbReference type="PANTHER" id="PTHR21403:SF8">
    <property type="entry name" value="ATP PHOSPHORIBOSYLTRANSFERASE"/>
    <property type="match status" value="1"/>
</dbReference>
<keyword evidence="10" id="KW-0808">Transferase</keyword>
<dbReference type="InterPro" id="IPR018198">
    <property type="entry name" value="ATP_PRibTrfase_CS"/>
</dbReference>
<proteinExistence type="inferred from homology"/>
<evidence type="ECO:0000256" key="5">
    <source>
        <dbReference type="ARBA" id="ARBA00011946"/>
    </source>
</evidence>
<comment type="subcellular location">
    <subcellularLocation>
        <location evidence="2">Cytoplasm</location>
    </subcellularLocation>
</comment>
<dbReference type="SUPFAM" id="SSF53850">
    <property type="entry name" value="Periplasmic binding protein-like II"/>
    <property type="match status" value="1"/>
</dbReference>
<dbReference type="InterPro" id="IPR020621">
    <property type="entry name" value="ATP-PRT_HisG_long"/>
</dbReference>
<evidence type="ECO:0000256" key="2">
    <source>
        <dbReference type="ARBA" id="ARBA00004496"/>
    </source>
</evidence>
<dbReference type="NCBIfam" id="TIGR00070">
    <property type="entry name" value="hisG"/>
    <property type="match status" value="1"/>
</dbReference>
<dbReference type="OrthoDB" id="2574at2759"/>
<evidence type="ECO:0000256" key="12">
    <source>
        <dbReference type="ARBA" id="ARBA00022840"/>
    </source>
</evidence>
<keyword evidence="17" id="KW-1185">Reference proteome</keyword>
<evidence type="ECO:0000313" key="16">
    <source>
        <dbReference type="EMBL" id="KAG7571301.1"/>
    </source>
</evidence>
<dbReference type="EMBL" id="JABELV010000009">
    <property type="protein sequence ID" value="KAG7571301.1"/>
    <property type="molecule type" value="Genomic_DNA"/>
</dbReference>
<dbReference type="GO" id="GO:0005524">
    <property type="term" value="F:ATP binding"/>
    <property type="evidence" value="ECO:0007669"/>
    <property type="project" value="UniProtKB-KW"/>
</dbReference>
<dbReference type="PROSITE" id="PS01316">
    <property type="entry name" value="ATP_P_PHORIBOSYLTR"/>
    <property type="match status" value="1"/>
</dbReference>
<evidence type="ECO:0000256" key="1">
    <source>
        <dbReference type="ARBA" id="ARBA00000915"/>
    </source>
</evidence>
<dbReference type="InterPro" id="IPR013820">
    <property type="entry name" value="ATP_PRibTrfase_cat"/>
</dbReference>
<dbReference type="EC" id="2.4.2.17" evidence="5"/>
<evidence type="ECO:0000256" key="7">
    <source>
        <dbReference type="ARBA" id="ARBA00022490"/>
    </source>
</evidence>
<reference evidence="16" key="1">
    <citation type="submission" date="2020-04" db="EMBL/GenBank/DDBJ databases">
        <title>Analysis of mating type loci in Filobasidium floriforme.</title>
        <authorList>
            <person name="Nowrousian M."/>
        </authorList>
    </citation>
    <scope>NUCLEOTIDE SEQUENCE</scope>
    <source>
        <strain evidence="16">CBS 6242</strain>
    </source>
</reference>
<evidence type="ECO:0000256" key="8">
    <source>
        <dbReference type="ARBA" id="ARBA00022605"/>
    </source>
</evidence>
<evidence type="ECO:0000256" key="11">
    <source>
        <dbReference type="ARBA" id="ARBA00022741"/>
    </source>
</evidence>
<evidence type="ECO:0000256" key="6">
    <source>
        <dbReference type="ARBA" id="ARBA00020998"/>
    </source>
</evidence>
<dbReference type="UniPathway" id="UPA00031">
    <property type="reaction ID" value="UER00006"/>
</dbReference>
<dbReference type="InterPro" id="IPR015867">
    <property type="entry name" value="N-reg_PII/ATP_PRibTrfase_C"/>
</dbReference>
<dbReference type="SUPFAM" id="SSF54913">
    <property type="entry name" value="GlnB-like"/>
    <property type="match status" value="1"/>
</dbReference>
<dbReference type="GO" id="GO:0003879">
    <property type="term" value="F:ATP phosphoribosyltransferase activity"/>
    <property type="evidence" value="ECO:0007669"/>
    <property type="project" value="UniProtKB-EC"/>
</dbReference>
<evidence type="ECO:0000256" key="3">
    <source>
        <dbReference type="ARBA" id="ARBA00004667"/>
    </source>
</evidence>
<dbReference type="FunFam" id="3.40.190.10:FF:000123">
    <property type="entry name" value="HIS1p ATP phosphoribosyltransferase"/>
    <property type="match status" value="1"/>
</dbReference>
<dbReference type="GO" id="GO:0000105">
    <property type="term" value="P:L-histidine biosynthetic process"/>
    <property type="evidence" value="ECO:0007669"/>
    <property type="project" value="UniProtKB-UniPathway"/>
</dbReference>
<keyword evidence="9" id="KW-0328">Glycosyltransferase</keyword>
<gene>
    <name evidence="16" type="ORF">FFLO_00813</name>
</gene>
<accession>A0A8K0NTA5</accession>
<keyword evidence="12" id="KW-0067">ATP-binding</keyword>
<dbReference type="Pfam" id="PF01634">
    <property type="entry name" value="HisG"/>
    <property type="match status" value="1"/>
</dbReference>
<dbReference type="GO" id="GO:0005737">
    <property type="term" value="C:cytoplasm"/>
    <property type="evidence" value="ECO:0007669"/>
    <property type="project" value="UniProtKB-SubCell"/>
</dbReference>
<name>A0A8K0NTA5_9TREE</name>
<dbReference type="Gene3D" id="3.40.190.10">
    <property type="entry name" value="Periplasmic binding protein-like II"/>
    <property type="match status" value="2"/>
</dbReference>
<evidence type="ECO:0000259" key="15">
    <source>
        <dbReference type="Pfam" id="PF08029"/>
    </source>
</evidence>
<dbReference type="HAMAP" id="MF_00079">
    <property type="entry name" value="HisG_Long"/>
    <property type="match status" value="1"/>
</dbReference>
<protein>
    <recommendedName>
        <fullName evidence="6">ATP phosphoribosyltransferase</fullName>
        <ecNumber evidence="5">2.4.2.17</ecNumber>
    </recommendedName>
</protein>
<evidence type="ECO:0000259" key="14">
    <source>
        <dbReference type="Pfam" id="PF01634"/>
    </source>
</evidence>
<evidence type="ECO:0000256" key="13">
    <source>
        <dbReference type="ARBA" id="ARBA00023102"/>
    </source>
</evidence>
<keyword evidence="11" id="KW-0547">Nucleotide-binding</keyword>
<dbReference type="NCBIfam" id="TIGR03455">
    <property type="entry name" value="HisG_C-term"/>
    <property type="match status" value="1"/>
</dbReference>
<sequence length="312" mass="33342">MSLLVDSLKDRMLFAIPKKGRLFEKCIELLAGADVKFNRQHRLDVALVQNLPIALVFLPAADIPRFVALGNVSLGITGQDMIAESGHEPAIEQILPLGFGKCALQVQVPVSGHIQSVEALAGSRVATSFEVLGGRYFKEIDEKVQASAEGKGRPSTTIEYVGGSVEAACALGMADGIVDLVESGDTMRAAGLHAIATLMTSEAVLITPSQAHPSLTPELAHIIPLLKARFAGVLAAKRYVLVNYNVHEDNLHEATVITPGRRAATVSKLESGEGWLAVSAMVERKKMAETMDRLSETGAEDILILALDNCRV</sequence>
<dbReference type="InterPro" id="IPR001348">
    <property type="entry name" value="ATP_PRibTrfase_HisG"/>
</dbReference>
<evidence type="ECO:0000313" key="17">
    <source>
        <dbReference type="Proteomes" id="UP000812966"/>
    </source>
</evidence>
<feature type="domain" description="Histidine biosynthesis HisG C-terminal" evidence="15">
    <location>
        <begin position="236"/>
        <end position="309"/>
    </location>
</feature>
<dbReference type="Proteomes" id="UP000812966">
    <property type="component" value="Unassembled WGS sequence"/>
</dbReference>
<comment type="caution">
    <text evidence="16">The sequence shown here is derived from an EMBL/GenBank/DDBJ whole genome shotgun (WGS) entry which is preliminary data.</text>
</comment>
<dbReference type="AlphaFoldDB" id="A0A8K0NTA5"/>
<dbReference type="InterPro" id="IPR013115">
    <property type="entry name" value="HisG_C"/>
</dbReference>
<keyword evidence="8" id="KW-0028">Amino-acid biosynthesis</keyword>
<feature type="domain" description="ATP phosphoribosyltransferase catalytic" evidence="14">
    <location>
        <begin position="60"/>
        <end position="213"/>
    </location>
</feature>
<comment type="similarity">
    <text evidence="4">Belongs to the ATP phosphoribosyltransferase family.</text>
</comment>
<keyword evidence="7" id="KW-0963">Cytoplasm</keyword>
<comment type="catalytic activity">
    <reaction evidence="1">
        <text>1-(5-phospho-beta-D-ribosyl)-ATP + diphosphate = 5-phospho-alpha-D-ribose 1-diphosphate + ATP</text>
        <dbReference type="Rhea" id="RHEA:18473"/>
        <dbReference type="ChEBI" id="CHEBI:30616"/>
        <dbReference type="ChEBI" id="CHEBI:33019"/>
        <dbReference type="ChEBI" id="CHEBI:58017"/>
        <dbReference type="ChEBI" id="CHEBI:73183"/>
        <dbReference type="EC" id="2.4.2.17"/>
    </reaction>
</comment>
<dbReference type="InterPro" id="IPR011322">
    <property type="entry name" value="N-reg_PII-like_a/b"/>
</dbReference>